<reference evidence="3 4" key="1">
    <citation type="submission" date="2017-06" db="EMBL/GenBank/DDBJ databases">
        <authorList>
            <person name="Kim H.J."/>
            <person name="Triplett B.A."/>
        </authorList>
    </citation>
    <scope>NUCLEOTIDE SEQUENCE [LARGE SCALE GENOMIC DNA]</scope>
    <source>
        <strain evidence="3 4">DSM 22179</strain>
    </source>
</reference>
<accession>A0A212U5Z4</accession>
<gene>
    <name evidence="3" type="ORF">SAMN05445756_1996</name>
</gene>
<feature type="compositionally biased region" description="Basic and acidic residues" evidence="1">
    <location>
        <begin position="371"/>
        <end position="380"/>
    </location>
</feature>
<dbReference type="Proteomes" id="UP000198122">
    <property type="component" value="Unassembled WGS sequence"/>
</dbReference>
<protein>
    <submittedName>
        <fullName evidence="3">Uncharacterized protein</fullName>
    </submittedName>
</protein>
<feature type="transmembrane region" description="Helical" evidence="2">
    <location>
        <begin position="319"/>
        <end position="337"/>
    </location>
</feature>
<feature type="transmembrane region" description="Helical" evidence="2">
    <location>
        <begin position="230"/>
        <end position="252"/>
    </location>
</feature>
<keyword evidence="2" id="KW-1133">Transmembrane helix</keyword>
<dbReference type="AlphaFoldDB" id="A0A212U5Z4"/>
<feature type="transmembrane region" description="Helical" evidence="2">
    <location>
        <begin position="272"/>
        <end position="298"/>
    </location>
</feature>
<feature type="compositionally biased region" description="Acidic residues" evidence="1">
    <location>
        <begin position="358"/>
        <end position="370"/>
    </location>
</feature>
<keyword evidence="4" id="KW-1185">Reference proteome</keyword>
<feature type="transmembrane region" description="Helical" evidence="2">
    <location>
        <begin position="198"/>
        <end position="218"/>
    </location>
</feature>
<evidence type="ECO:0000313" key="4">
    <source>
        <dbReference type="Proteomes" id="UP000198122"/>
    </source>
</evidence>
<name>A0A212U5Z4_9MICO</name>
<keyword evidence="2" id="KW-0812">Transmembrane</keyword>
<feature type="region of interest" description="Disordered" evidence="1">
    <location>
        <begin position="348"/>
        <end position="380"/>
    </location>
</feature>
<evidence type="ECO:0000256" key="2">
    <source>
        <dbReference type="SAM" id="Phobius"/>
    </source>
</evidence>
<keyword evidence="2" id="KW-0472">Membrane</keyword>
<sequence>MRPGLEHNGRVTDHEQQALRVRLVADPGLPTRRAEAARDRLQVSLSSTLGRRVRVQVSSRRVRVEQDHRITLSGAKQLNLADRDADVVLLLTELPRFVDDRPLMAVAFPGEGVGLVSLPTLGVLLGERVIAGLLGEVALVALGERAEGLDRSEAVRRARWSQREDGSWALRTGRVTGRSRLVAGMVVSNEPWAAAPKLTGAFAAAAATASFGMFYNSIWKMADVMSEYRLVIVALLSVLFMTGWLIVGNRLWEKGDSAMPVRLVALYNMSTVLTMAMAVSALWVLLFVLMLIGTSAVIPPAFMTEVIGHSAEPNNYLRVAWFSSAMGVVAGGLGVSFDDDADLRLMTHAQRERAGMPDPDEDEREDDGEGAAERKPSVVA</sequence>
<evidence type="ECO:0000313" key="3">
    <source>
        <dbReference type="EMBL" id="SNC73501.1"/>
    </source>
</evidence>
<evidence type="ECO:0000256" key="1">
    <source>
        <dbReference type="SAM" id="MobiDB-lite"/>
    </source>
</evidence>
<dbReference type="EMBL" id="FYEZ01000003">
    <property type="protein sequence ID" value="SNC73501.1"/>
    <property type="molecule type" value="Genomic_DNA"/>
</dbReference>
<proteinExistence type="predicted"/>
<organism evidence="3 4">
    <name type="scientific">Kytococcus aerolatus</name>
    <dbReference type="NCBI Taxonomy" id="592308"/>
    <lineage>
        <taxon>Bacteria</taxon>
        <taxon>Bacillati</taxon>
        <taxon>Actinomycetota</taxon>
        <taxon>Actinomycetes</taxon>
        <taxon>Micrococcales</taxon>
        <taxon>Kytococcaceae</taxon>
        <taxon>Kytococcus</taxon>
    </lineage>
</organism>